<dbReference type="SUPFAM" id="SSF54197">
    <property type="entry name" value="HIT-like"/>
    <property type="match status" value="1"/>
</dbReference>
<dbReference type="InterPro" id="IPR001310">
    <property type="entry name" value="Histidine_triad_HIT"/>
</dbReference>
<evidence type="ECO:0000313" key="5">
    <source>
        <dbReference type="EMBL" id="KPL77842.1"/>
    </source>
</evidence>
<dbReference type="CDD" id="cd01276">
    <property type="entry name" value="PKCI_related"/>
    <property type="match status" value="1"/>
</dbReference>
<protein>
    <recommendedName>
        <fullName evidence="4">HIT domain-containing protein</fullName>
    </recommendedName>
</protein>
<dbReference type="EMBL" id="LGCL01000021">
    <property type="protein sequence ID" value="KPL77842.1"/>
    <property type="molecule type" value="Genomic_DNA"/>
</dbReference>
<dbReference type="PROSITE" id="PS51084">
    <property type="entry name" value="HIT_2"/>
    <property type="match status" value="1"/>
</dbReference>
<dbReference type="PRINTS" id="PR00332">
    <property type="entry name" value="HISTRIAD"/>
</dbReference>
<name>A0A0N8GNE1_9CHLR</name>
<feature type="domain" description="HIT" evidence="4">
    <location>
        <begin position="5"/>
        <end position="114"/>
    </location>
</feature>
<dbReference type="Proteomes" id="UP000050417">
    <property type="component" value="Unassembled WGS sequence"/>
</dbReference>
<evidence type="ECO:0000259" key="4">
    <source>
        <dbReference type="PROSITE" id="PS51084"/>
    </source>
</evidence>
<dbReference type="GO" id="GO:0003824">
    <property type="term" value="F:catalytic activity"/>
    <property type="evidence" value="ECO:0007669"/>
    <property type="project" value="InterPro"/>
</dbReference>
<dbReference type="InterPro" id="IPR036265">
    <property type="entry name" value="HIT-like_sf"/>
</dbReference>
<dbReference type="Pfam" id="PF01230">
    <property type="entry name" value="HIT"/>
    <property type="match status" value="1"/>
</dbReference>
<sequence length="114" mass="12796">MDTCVFCKIVANEIPHRRFYHDELVTAFEDRSPIAPVHILIVPNHHIESLNQAQAGDEQLFGHMLLVARQMAAQMKLDQSGYRLVINTGPDAGQSVFHLHLHIIGGRKLSFSGQ</sequence>
<comment type="caution">
    <text evidence="5">The sequence shown here is derived from an EMBL/GenBank/DDBJ whole genome shotgun (WGS) entry which is preliminary data.</text>
</comment>
<evidence type="ECO:0000256" key="1">
    <source>
        <dbReference type="PIRSR" id="PIRSR601310-1"/>
    </source>
</evidence>
<feature type="active site" description="Tele-AMP-histidine intermediate" evidence="1">
    <location>
        <position position="100"/>
    </location>
</feature>
<organism evidence="5 6">
    <name type="scientific">Ornatilinea apprima</name>
    <dbReference type="NCBI Taxonomy" id="1134406"/>
    <lineage>
        <taxon>Bacteria</taxon>
        <taxon>Bacillati</taxon>
        <taxon>Chloroflexota</taxon>
        <taxon>Anaerolineae</taxon>
        <taxon>Anaerolineales</taxon>
        <taxon>Anaerolineaceae</taxon>
        <taxon>Ornatilinea</taxon>
    </lineage>
</organism>
<reference evidence="5 6" key="1">
    <citation type="submission" date="2015-07" db="EMBL/GenBank/DDBJ databases">
        <title>Genome sequence of Ornatilinea apprima DSM 23815.</title>
        <authorList>
            <person name="Hemp J."/>
            <person name="Ward L.M."/>
            <person name="Pace L.A."/>
            <person name="Fischer W.W."/>
        </authorList>
    </citation>
    <scope>NUCLEOTIDE SEQUENCE [LARGE SCALE GENOMIC DNA]</scope>
    <source>
        <strain evidence="5 6">P3M-1</strain>
    </source>
</reference>
<keyword evidence="6" id="KW-1185">Reference proteome</keyword>
<dbReference type="RefSeq" id="WP_075062488.1">
    <property type="nucleotide sequence ID" value="NZ_LGCL01000021.1"/>
</dbReference>
<gene>
    <name evidence="5" type="ORF">ADN00_08130</name>
</gene>
<dbReference type="Gene3D" id="3.30.428.10">
    <property type="entry name" value="HIT-like"/>
    <property type="match status" value="1"/>
</dbReference>
<dbReference type="InterPro" id="IPR019808">
    <property type="entry name" value="Histidine_triad_CS"/>
</dbReference>
<dbReference type="OrthoDB" id="9784774at2"/>
<evidence type="ECO:0000256" key="2">
    <source>
        <dbReference type="PIRSR" id="PIRSR601310-3"/>
    </source>
</evidence>
<dbReference type="PANTHER" id="PTHR23089">
    <property type="entry name" value="HISTIDINE TRIAD HIT PROTEIN"/>
    <property type="match status" value="1"/>
</dbReference>
<accession>A0A0N8GNE1</accession>
<dbReference type="AlphaFoldDB" id="A0A0N8GNE1"/>
<feature type="short sequence motif" description="Histidine triad motif" evidence="2 3">
    <location>
        <begin position="98"/>
        <end position="102"/>
    </location>
</feature>
<proteinExistence type="predicted"/>
<evidence type="ECO:0000313" key="6">
    <source>
        <dbReference type="Proteomes" id="UP000050417"/>
    </source>
</evidence>
<evidence type="ECO:0000256" key="3">
    <source>
        <dbReference type="PROSITE-ProRule" id="PRU00464"/>
    </source>
</evidence>
<dbReference type="PROSITE" id="PS00892">
    <property type="entry name" value="HIT_1"/>
    <property type="match status" value="1"/>
</dbReference>
<dbReference type="InterPro" id="IPR011146">
    <property type="entry name" value="HIT-like"/>
</dbReference>
<dbReference type="STRING" id="1134406.ADN00_08130"/>